<feature type="repeat" description="ANK" evidence="3">
    <location>
        <begin position="36"/>
        <end position="69"/>
    </location>
</feature>
<accession>A0ABR1FHM2</accession>
<dbReference type="InterPro" id="IPR002110">
    <property type="entry name" value="Ankyrin_rpt"/>
</dbReference>
<dbReference type="PANTHER" id="PTHR24173:SF74">
    <property type="entry name" value="ANKYRIN REPEAT DOMAIN-CONTAINING PROTEIN 16"/>
    <property type="match status" value="1"/>
</dbReference>
<evidence type="ECO:0000256" key="2">
    <source>
        <dbReference type="ARBA" id="ARBA00023043"/>
    </source>
</evidence>
<protein>
    <recommendedName>
        <fullName evidence="7">Ankyrin repeat protein</fullName>
    </recommendedName>
</protein>
<organism evidence="5 6">
    <name type="scientific">Aureococcus anophagefferens</name>
    <name type="common">Harmful bloom alga</name>
    <dbReference type="NCBI Taxonomy" id="44056"/>
    <lineage>
        <taxon>Eukaryota</taxon>
        <taxon>Sar</taxon>
        <taxon>Stramenopiles</taxon>
        <taxon>Ochrophyta</taxon>
        <taxon>Pelagophyceae</taxon>
        <taxon>Pelagomonadales</taxon>
        <taxon>Pelagomonadaceae</taxon>
        <taxon>Aureococcus</taxon>
    </lineage>
</organism>
<dbReference type="EMBL" id="JBBJCI010000421">
    <property type="protein sequence ID" value="KAK7230958.1"/>
    <property type="molecule type" value="Genomic_DNA"/>
</dbReference>
<evidence type="ECO:0000313" key="6">
    <source>
        <dbReference type="Proteomes" id="UP001363151"/>
    </source>
</evidence>
<proteinExistence type="predicted"/>
<keyword evidence="6" id="KW-1185">Reference proteome</keyword>
<dbReference type="PROSITE" id="PS50088">
    <property type="entry name" value="ANK_REPEAT"/>
    <property type="match status" value="2"/>
</dbReference>
<evidence type="ECO:0008006" key="7">
    <source>
        <dbReference type="Google" id="ProtNLM"/>
    </source>
</evidence>
<feature type="region of interest" description="Disordered" evidence="4">
    <location>
        <begin position="224"/>
        <end position="260"/>
    </location>
</feature>
<dbReference type="SMART" id="SM00248">
    <property type="entry name" value="ANK"/>
    <property type="match status" value="4"/>
</dbReference>
<dbReference type="PANTHER" id="PTHR24173">
    <property type="entry name" value="ANKYRIN REPEAT CONTAINING"/>
    <property type="match status" value="1"/>
</dbReference>
<keyword evidence="1" id="KW-0677">Repeat</keyword>
<dbReference type="SUPFAM" id="SSF48403">
    <property type="entry name" value="Ankyrin repeat"/>
    <property type="match status" value="1"/>
</dbReference>
<dbReference type="PROSITE" id="PS50297">
    <property type="entry name" value="ANK_REP_REGION"/>
    <property type="match status" value="1"/>
</dbReference>
<evidence type="ECO:0000256" key="1">
    <source>
        <dbReference type="ARBA" id="ARBA00022737"/>
    </source>
</evidence>
<feature type="region of interest" description="Disordered" evidence="4">
    <location>
        <begin position="379"/>
        <end position="421"/>
    </location>
</feature>
<dbReference type="Gene3D" id="1.25.40.20">
    <property type="entry name" value="Ankyrin repeat-containing domain"/>
    <property type="match status" value="2"/>
</dbReference>
<evidence type="ECO:0000256" key="3">
    <source>
        <dbReference type="PROSITE-ProRule" id="PRU00023"/>
    </source>
</evidence>
<name>A0ABR1FHM2_AURAN</name>
<keyword evidence="2 3" id="KW-0040">ANK repeat</keyword>
<dbReference type="InterPro" id="IPR036770">
    <property type="entry name" value="Ankyrin_rpt-contain_sf"/>
</dbReference>
<feature type="compositionally biased region" description="Pro residues" evidence="4">
    <location>
        <begin position="241"/>
        <end position="251"/>
    </location>
</feature>
<comment type="caution">
    <text evidence="5">The sequence shown here is derived from an EMBL/GenBank/DDBJ whole genome shotgun (WGS) entry which is preliminary data.</text>
</comment>
<evidence type="ECO:0000256" key="4">
    <source>
        <dbReference type="SAM" id="MobiDB-lite"/>
    </source>
</evidence>
<evidence type="ECO:0000313" key="5">
    <source>
        <dbReference type="EMBL" id="KAK7230958.1"/>
    </source>
</evidence>
<dbReference type="Proteomes" id="UP001363151">
    <property type="component" value="Unassembled WGS sequence"/>
</dbReference>
<feature type="repeat" description="ANK" evidence="3">
    <location>
        <begin position="105"/>
        <end position="138"/>
    </location>
</feature>
<reference evidence="5 6" key="1">
    <citation type="submission" date="2024-03" db="EMBL/GenBank/DDBJ databases">
        <title>Aureococcus anophagefferens CCMP1851 and Kratosvirus quantuckense: Draft genome of a second virus-susceptible host strain in the model system.</title>
        <authorList>
            <person name="Chase E."/>
            <person name="Truchon A.R."/>
            <person name="Schepens W."/>
            <person name="Wilhelm S.W."/>
        </authorList>
    </citation>
    <scope>NUCLEOTIDE SEQUENCE [LARGE SCALE GENOMIC DNA]</scope>
    <source>
        <strain evidence="5 6">CCMP1851</strain>
    </source>
</reference>
<dbReference type="Pfam" id="PF12796">
    <property type="entry name" value="Ank_2"/>
    <property type="match status" value="2"/>
</dbReference>
<sequence>MVTHAVKTISAARHGDVEGLRRLNMSGVDVDAKDSLGWSALHRASMHGQLDAMRVLVLECGAAVDNVDEDGWTAAHRAAWSGQLESLRCLVLELGADPIAGCAAHGESAIHVATRNGQIDALRCLVTELGVDVETADKWGRTAVHFAAWEGRVDVLVSLKMLGNLKRDGHDMLAARDIDGKFPDYADDQKQHEASEWLRTHEGVAKALLARRREAPEAHAALLARRASSPSDISDGSPEQHPLPPPPPPGDAPLSPKERARADDMAARLVDELQLVDEKARGLAAHLVAVHGAASFDELLDPDIFDDLDVLAPYGLLPVPLKKLKKRQRAWASGGSEREVAALKRELTSQRIEQETLLAAEVATAMKLREAYESRVAHLEHSARSRSRPASPLDARGAADVGRIGSPRDGPGRPIWKPLGL</sequence>
<gene>
    <name evidence="5" type="ORF">SO694_00077044</name>
</gene>